<protein>
    <recommendedName>
        <fullName evidence="3">Tc1-like transposase DDE domain-containing protein</fullName>
    </recommendedName>
</protein>
<dbReference type="EMBL" id="VXIS01000094">
    <property type="protein sequence ID" value="KAA8905878.1"/>
    <property type="molecule type" value="Genomic_DNA"/>
</dbReference>
<dbReference type="OrthoDB" id="2449121at2759"/>
<dbReference type="Gene3D" id="3.30.420.10">
    <property type="entry name" value="Ribonuclease H-like superfamily/Ribonuclease H"/>
    <property type="match status" value="1"/>
</dbReference>
<gene>
    <name evidence="1" type="ORF">FN846DRAFT_919271</name>
</gene>
<comment type="caution">
    <text evidence="1">The sequence shown here is derived from an EMBL/GenBank/DDBJ whole genome shotgun (WGS) entry which is preliminary data.</text>
</comment>
<dbReference type="GO" id="GO:0003676">
    <property type="term" value="F:nucleic acid binding"/>
    <property type="evidence" value="ECO:0007669"/>
    <property type="project" value="InterPro"/>
</dbReference>
<proteinExistence type="predicted"/>
<reference evidence="1 2" key="1">
    <citation type="submission" date="2019-09" db="EMBL/GenBank/DDBJ databases">
        <title>Draft genome of the ectomycorrhizal ascomycete Sphaerosporella brunnea.</title>
        <authorList>
            <consortium name="DOE Joint Genome Institute"/>
            <person name="Benucci G.M."/>
            <person name="Marozzi G."/>
            <person name="Antonielli L."/>
            <person name="Sanchez S."/>
            <person name="Marco P."/>
            <person name="Wang X."/>
            <person name="Falini L.B."/>
            <person name="Barry K."/>
            <person name="Haridas S."/>
            <person name="Lipzen A."/>
            <person name="Labutti K."/>
            <person name="Grigoriev I.V."/>
            <person name="Murat C."/>
            <person name="Martin F."/>
            <person name="Albertini E."/>
            <person name="Donnini D."/>
            <person name="Bonito G."/>
        </authorList>
    </citation>
    <scope>NUCLEOTIDE SEQUENCE [LARGE SCALE GENOMIC DNA]</scope>
    <source>
        <strain evidence="1 2">Sb_GMNB300</strain>
    </source>
</reference>
<organism evidence="1 2">
    <name type="scientific">Sphaerosporella brunnea</name>
    <dbReference type="NCBI Taxonomy" id="1250544"/>
    <lineage>
        <taxon>Eukaryota</taxon>
        <taxon>Fungi</taxon>
        <taxon>Dikarya</taxon>
        <taxon>Ascomycota</taxon>
        <taxon>Pezizomycotina</taxon>
        <taxon>Pezizomycetes</taxon>
        <taxon>Pezizales</taxon>
        <taxon>Pyronemataceae</taxon>
        <taxon>Sphaerosporella</taxon>
    </lineage>
</organism>
<accession>A0A5J5EWV9</accession>
<sequence>MRKPYGRSRRGGPTIFAPCGSSKLKMTLKNEVSLLETIIREAGHEVIFCPKFHRELNYIEYYWAELKRYTRANCKYSFAELEKNGDESYGFRKLNDNTSICDATQPIRWEDLNEEQLLELEDELLANGALENLENLWEEGLQEIPEV</sequence>
<dbReference type="Proteomes" id="UP000326924">
    <property type="component" value="Unassembled WGS sequence"/>
</dbReference>
<evidence type="ECO:0008006" key="3">
    <source>
        <dbReference type="Google" id="ProtNLM"/>
    </source>
</evidence>
<dbReference type="InterPro" id="IPR036397">
    <property type="entry name" value="RNaseH_sf"/>
</dbReference>
<keyword evidence="2" id="KW-1185">Reference proteome</keyword>
<dbReference type="InParanoid" id="A0A5J5EWV9"/>
<evidence type="ECO:0000313" key="2">
    <source>
        <dbReference type="Proteomes" id="UP000326924"/>
    </source>
</evidence>
<name>A0A5J5EWV9_9PEZI</name>
<dbReference type="AlphaFoldDB" id="A0A5J5EWV9"/>
<evidence type="ECO:0000313" key="1">
    <source>
        <dbReference type="EMBL" id="KAA8905878.1"/>
    </source>
</evidence>